<dbReference type="Gene3D" id="1.10.540.10">
    <property type="entry name" value="Acyl-CoA dehydrogenase/oxidase, N-terminal domain"/>
    <property type="match status" value="1"/>
</dbReference>
<evidence type="ECO:0000313" key="9">
    <source>
        <dbReference type="Proteomes" id="UP000182015"/>
    </source>
</evidence>
<evidence type="ECO:0000259" key="7">
    <source>
        <dbReference type="Pfam" id="PF02770"/>
    </source>
</evidence>
<dbReference type="Gene3D" id="1.20.140.10">
    <property type="entry name" value="Butyryl-CoA Dehydrogenase, subunit A, domain 3"/>
    <property type="match status" value="1"/>
</dbReference>
<gene>
    <name evidence="8" type="ORF">A9Q68_07910</name>
</gene>
<evidence type="ECO:0000256" key="3">
    <source>
        <dbReference type="ARBA" id="ARBA00022630"/>
    </source>
</evidence>
<reference evidence="9" key="1">
    <citation type="submission" date="2016-06" db="EMBL/GenBank/DDBJ databases">
        <authorList>
            <person name="de Vries S.P.W."/>
            <person name="Hadjirin N.F."/>
            <person name="Lay E.M."/>
            <person name="Zadoks R.N."/>
            <person name="Peacock S.J."/>
            <person name="Parkhill J."/>
            <person name="Grant A.J."/>
            <person name="Mcdougall S."/>
            <person name="Holmes M.A."/>
        </authorList>
    </citation>
    <scope>NUCLEOTIDE SEQUENCE [LARGE SCALE GENOMIC DNA]</scope>
    <source>
        <strain evidence="9">NZ1587</strain>
    </source>
</reference>
<evidence type="ECO:0000256" key="2">
    <source>
        <dbReference type="ARBA" id="ARBA00009347"/>
    </source>
</evidence>
<proteinExistence type="inferred from homology"/>
<dbReference type="RefSeq" id="WP_071794183.1">
    <property type="nucleotide sequence ID" value="NZ_LZDD01000002.1"/>
</dbReference>
<evidence type="ECO:0000313" key="8">
    <source>
        <dbReference type="EMBL" id="OJF71894.1"/>
    </source>
</evidence>
<dbReference type="EMBL" id="LZDD01000002">
    <property type="protein sequence ID" value="OJF71894.1"/>
    <property type="molecule type" value="Genomic_DNA"/>
</dbReference>
<dbReference type="SUPFAM" id="SSF56645">
    <property type="entry name" value="Acyl-CoA dehydrogenase NM domain-like"/>
    <property type="match status" value="1"/>
</dbReference>
<dbReference type="OrthoDB" id="9802447at2"/>
<dbReference type="Pfam" id="PF00441">
    <property type="entry name" value="Acyl-CoA_dh_1"/>
    <property type="match status" value="1"/>
</dbReference>
<dbReference type="PANTHER" id="PTHR43188">
    <property type="entry name" value="ACYL-COENZYME A OXIDASE"/>
    <property type="match status" value="1"/>
</dbReference>
<evidence type="ECO:0000259" key="6">
    <source>
        <dbReference type="Pfam" id="PF00441"/>
    </source>
</evidence>
<evidence type="ECO:0000256" key="4">
    <source>
        <dbReference type="ARBA" id="ARBA00022827"/>
    </source>
</evidence>
<comment type="cofactor">
    <cofactor evidence="1 5">
        <name>FAD</name>
        <dbReference type="ChEBI" id="CHEBI:57692"/>
    </cofactor>
</comment>
<accession>A0A1L8MM90</accession>
<evidence type="ECO:0000256" key="1">
    <source>
        <dbReference type="ARBA" id="ARBA00001974"/>
    </source>
</evidence>
<dbReference type="InterPro" id="IPR006091">
    <property type="entry name" value="Acyl-CoA_Oxase/DH_mid-dom"/>
</dbReference>
<dbReference type="Gene3D" id="2.40.110.10">
    <property type="entry name" value="Butyryl-CoA Dehydrogenase, subunit A, domain 2"/>
    <property type="match status" value="1"/>
</dbReference>
<dbReference type="GO" id="GO:0050660">
    <property type="term" value="F:flavin adenine dinucleotide binding"/>
    <property type="evidence" value="ECO:0007669"/>
    <property type="project" value="InterPro"/>
</dbReference>
<sequence length="405" mass="45384">MVKESRADKLFASGEMFYSDLYNYADGLTAGEKEVLKELEDVLKNDLKPLLAENWHNATFPLEQFKKVIDLHLMDDPRLLEGRENGRISELFRGFRAYTLAKTDPVLGTFYTANGGLFHECVRLGGSPEQVEKMMPGVYSWDGLGVLAMTEPDHGSDIAGGMAATAKRDGDYWILNGHKKWIGAGTLAKYHAFFARDVDDNQVKLFYVERESEGVETFVTPEKAFFRSMPNAEIIYKDVRVHESQRAQNVNSWKDCANILRNTRSDVAWLLAGATAGAFEAALTYTRERMQFGKPVAGFQLIQEKLARMAMNAQATLAIAVRLAEQQEQGIYREEASSMAKLHNGFRARETAALAREVGGGNGILLKYDIPRFFADIEGMYTYEGTHEVNSLIIGRHYTGLSAFI</sequence>
<dbReference type="STRING" id="1856638.A9Q68_07910"/>
<dbReference type="InterPro" id="IPR009075">
    <property type="entry name" value="AcylCo_DH/oxidase_C"/>
</dbReference>
<dbReference type="InterPro" id="IPR046373">
    <property type="entry name" value="Acyl-CoA_Oxase/DH_mid-dom_sf"/>
</dbReference>
<dbReference type="InterPro" id="IPR036250">
    <property type="entry name" value="AcylCo_DH-like_C"/>
</dbReference>
<dbReference type="Proteomes" id="UP000182015">
    <property type="component" value="Unassembled WGS sequence"/>
</dbReference>
<dbReference type="PANTHER" id="PTHR43188:SF1">
    <property type="entry name" value="ACYL-COA DEHYDROGENASE"/>
    <property type="match status" value="1"/>
</dbReference>
<dbReference type="SUPFAM" id="SSF47203">
    <property type="entry name" value="Acyl-CoA dehydrogenase C-terminal domain-like"/>
    <property type="match status" value="1"/>
</dbReference>
<feature type="domain" description="Acyl-CoA oxidase/dehydrogenase middle" evidence="7">
    <location>
        <begin position="147"/>
        <end position="239"/>
    </location>
</feature>
<dbReference type="GO" id="GO:0003995">
    <property type="term" value="F:acyl-CoA dehydrogenase activity"/>
    <property type="evidence" value="ECO:0007669"/>
    <property type="project" value="InterPro"/>
</dbReference>
<name>A0A1L8MM90_9STRE</name>
<dbReference type="Pfam" id="PF02770">
    <property type="entry name" value="Acyl-CoA_dh_M"/>
    <property type="match status" value="1"/>
</dbReference>
<keyword evidence="5" id="KW-0560">Oxidoreductase</keyword>
<comment type="similarity">
    <text evidence="2 5">Belongs to the acyl-CoA dehydrogenase family.</text>
</comment>
<protein>
    <submittedName>
        <fullName evidence="8">Glutaryl-CoA dehydrogenase</fullName>
    </submittedName>
</protein>
<feature type="domain" description="Acyl-CoA dehydrogenase/oxidase C-terminal" evidence="6">
    <location>
        <begin position="258"/>
        <end position="397"/>
    </location>
</feature>
<evidence type="ECO:0000256" key="5">
    <source>
        <dbReference type="RuleBase" id="RU362125"/>
    </source>
</evidence>
<dbReference type="AlphaFoldDB" id="A0A1L8MM90"/>
<keyword evidence="9" id="KW-1185">Reference proteome</keyword>
<comment type="caution">
    <text evidence="8">The sequence shown here is derived from an EMBL/GenBank/DDBJ whole genome shotgun (WGS) entry which is preliminary data.</text>
</comment>
<dbReference type="InterPro" id="IPR037069">
    <property type="entry name" value="AcylCoA_DH/ox_N_sf"/>
</dbReference>
<keyword evidence="4 5" id="KW-0274">FAD</keyword>
<organism evidence="8 9">
    <name type="scientific">Streptococcus bovimastitidis</name>
    <dbReference type="NCBI Taxonomy" id="1856638"/>
    <lineage>
        <taxon>Bacteria</taxon>
        <taxon>Bacillati</taxon>
        <taxon>Bacillota</taxon>
        <taxon>Bacilli</taxon>
        <taxon>Lactobacillales</taxon>
        <taxon>Streptococcaceae</taxon>
        <taxon>Streptococcus</taxon>
    </lineage>
</organism>
<dbReference type="GO" id="GO:0006635">
    <property type="term" value="P:fatty acid beta-oxidation"/>
    <property type="evidence" value="ECO:0007669"/>
    <property type="project" value="InterPro"/>
</dbReference>
<dbReference type="InterPro" id="IPR045008">
    <property type="entry name" value="ACX4-like"/>
</dbReference>
<dbReference type="InterPro" id="IPR009100">
    <property type="entry name" value="AcylCoA_DH/oxidase_NM_dom_sf"/>
</dbReference>
<keyword evidence="3 5" id="KW-0285">Flavoprotein</keyword>